<dbReference type="Gene3D" id="3.30.1340.30">
    <property type="match status" value="1"/>
</dbReference>
<comment type="caution">
    <text evidence="2">The sequence shown here is derived from an EMBL/GenBank/DDBJ whole genome shotgun (WGS) entry which is preliminary data.</text>
</comment>
<organism evidence="2 3">
    <name type="scientific">Candidatus Acidiferrum panamense</name>
    <dbReference type="NCBI Taxonomy" id="2741543"/>
    <lineage>
        <taxon>Bacteria</taxon>
        <taxon>Pseudomonadati</taxon>
        <taxon>Acidobacteriota</taxon>
        <taxon>Terriglobia</taxon>
        <taxon>Candidatus Acidiferrales</taxon>
        <taxon>Candidatus Acidiferrum</taxon>
    </lineage>
</organism>
<dbReference type="InterPro" id="IPR007055">
    <property type="entry name" value="BON_dom"/>
</dbReference>
<accession>A0A7V8SWZ3</accession>
<reference evidence="2" key="1">
    <citation type="submission" date="2020-06" db="EMBL/GenBank/DDBJ databases">
        <title>Legume-microbial interactions unlock mineral nutrients during tropical forest succession.</title>
        <authorList>
            <person name="Epihov D.Z."/>
        </authorList>
    </citation>
    <scope>NUCLEOTIDE SEQUENCE [LARGE SCALE GENOMIC DNA]</scope>
    <source>
        <strain evidence="2">Pan2503</strain>
    </source>
</reference>
<feature type="non-terminal residue" evidence="2">
    <location>
        <position position="1"/>
    </location>
</feature>
<name>A0A7V8SWZ3_9BACT</name>
<dbReference type="PROSITE" id="PS50914">
    <property type="entry name" value="BON"/>
    <property type="match status" value="1"/>
</dbReference>
<dbReference type="EMBL" id="JACDQQ010000995">
    <property type="protein sequence ID" value="MBA0085381.1"/>
    <property type="molecule type" value="Genomic_DNA"/>
</dbReference>
<dbReference type="Pfam" id="PF04972">
    <property type="entry name" value="BON"/>
    <property type="match status" value="1"/>
</dbReference>
<feature type="domain" description="BON" evidence="1">
    <location>
        <begin position="10"/>
        <end position="84"/>
    </location>
</feature>
<evidence type="ECO:0000313" key="3">
    <source>
        <dbReference type="Proteomes" id="UP000567293"/>
    </source>
</evidence>
<dbReference type="AlphaFoldDB" id="A0A7V8SWZ3"/>
<evidence type="ECO:0000313" key="2">
    <source>
        <dbReference type="EMBL" id="MBA0085381.1"/>
    </source>
</evidence>
<proteinExistence type="predicted"/>
<protein>
    <submittedName>
        <fullName evidence="2">BON domain-containing protein</fullName>
    </submittedName>
</protein>
<sequence length="90" mass="9941">DIEVLPLSPMDDQLRRAVFRAIYGGAGMQRYANQPIPSIHIIVKNGNVTLEGVVDTEMDRNIANLRANQVPNVFSVKNNLVVAADAKKRI</sequence>
<gene>
    <name evidence="2" type="ORF">HRJ53_10315</name>
</gene>
<evidence type="ECO:0000259" key="1">
    <source>
        <dbReference type="PROSITE" id="PS50914"/>
    </source>
</evidence>
<keyword evidence="3" id="KW-1185">Reference proteome</keyword>
<dbReference type="Proteomes" id="UP000567293">
    <property type="component" value="Unassembled WGS sequence"/>
</dbReference>